<dbReference type="AlphaFoldDB" id="A0A5N5WJL5"/>
<dbReference type="GO" id="GO:0003959">
    <property type="term" value="F:NADPH dehydrogenase activity"/>
    <property type="evidence" value="ECO:0007669"/>
    <property type="project" value="TreeGrafter"/>
</dbReference>
<protein>
    <submittedName>
        <fullName evidence="3">NADH:flavin oxidoreductase/NADH oxidase family protein</fullName>
    </submittedName>
</protein>
<gene>
    <name evidence="3" type="ORF">BDV29DRAFT_199701</name>
</gene>
<dbReference type="Pfam" id="PF00724">
    <property type="entry name" value="Oxidored_FMN"/>
    <property type="match status" value="1"/>
</dbReference>
<feature type="domain" description="NADH:flavin oxidoreductase/NADH oxidase N-terminal" evidence="2">
    <location>
        <begin position="5"/>
        <end position="335"/>
    </location>
</feature>
<name>A0A5N5WJL5_9EURO</name>
<sequence length="371" mass="40913">MTASKLFDSLNVGRMHLSHRMAMAPMTRFRADDAHVPTPMVKEYYEQRAAVPGTLIITEATFISPQAGGFTNVPGIYNQAQIDAWRQVTDAVHARGSYIYLQLWALGRAADAKVLTAQGHELVSSSASPLSSDSPTPVELTDAEIRQYISDYAEAAKNAIAAGFDGVEIHGTNGFLVDQFIQDTCNKRQDLWGGSIENRARFALEVTRAIVGAIGADRTAIRLGPWSPFLGMRMADPIPQFAYLAKKLAEFKLAYLHLVESRISGDADVESAEELGFLVHAYGDASPLIVAGGYKADSAKQAVDLKYKNHEVIIAFGRPFTSNPDLPFRVKADITLRPYERDSFYLHQDPRGYIDYEFSEDFKVVHSSKTG</sequence>
<keyword evidence="4" id="KW-1185">Reference proteome</keyword>
<dbReference type="Proteomes" id="UP000326565">
    <property type="component" value="Unassembled WGS sequence"/>
</dbReference>
<evidence type="ECO:0000313" key="3">
    <source>
        <dbReference type="EMBL" id="KAB8067995.1"/>
    </source>
</evidence>
<organism evidence="3 4">
    <name type="scientific">Aspergillus leporis</name>
    <dbReference type="NCBI Taxonomy" id="41062"/>
    <lineage>
        <taxon>Eukaryota</taxon>
        <taxon>Fungi</taxon>
        <taxon>Dikarya</taxon>
        <taxon>Ascomycota</taxon>
        <taxon>Pezizomycotina</taxon>
        <taxon>Eurotiomycetes</taxon>
        <taxon>Eurotiomycetidae</taxon>
        <taxon>Eurotiales</taxon>
        <taxon>Aspergillaceae</taxon>
        <taxon>Aspergillus</taxon>
        <taxon>Aspergillus subgen. Circumdati</taxon>
    </lineage>
</organism>
<dbReference type="OrthoDB" id="276546at2759"/>
<dbReference type="InterPro" id="IPR045247">
    <property type="entry name" value="Oye-like"/>
</dbReference>
<dbReference type="SUPFAM" id="SSF51395">
    <property type="entry name" value="FMN-linked oxidoreductases"/>
    <property type="match status" value="1"/>
</dbReference>
<dbReference type="FunFam" id="3.20.20.70:FF:000138">
    <property type="entry name" value="NADPH dehydrogenase 1"/>
    <property type="match status" value="1"/>
</dbReference>
<evidence type="ECO:0000256" key="1">
    <source>
        <dbReference type="ARBA" id="ARBA00022857"/>
    </source>
</evidence>
<dbReference type="InterPro" id="IPR001155">
    <property type="entry name" value="OxRdtase_FMN_N"/>
</dbReference>
<evidence type="ECO:0000259" key="2">
    <source>
        <dbReference type="Pfam" id="PF00724"/>
    </source>
</evidence>
<accession>A0A5N5WJL5</accession>
<dbReference type="CDD" id="cd02933">
    <property type="entry name" value="OYE_like_FMN"/>
    <property type="match status" value="1"/>
</dbReference>
<proteinExistence type="predicted"/>
<dbReference type="Gene3D" id="3.20.20.70">
    <property type="entry name" value="Aldolase class I"/>
    <property type="match status" value="1"/>
</dbReference>
<evidence type="ECO:0000313" key="4">
    <source>
        <dbReference type="Proteomes" id="UP000326565"/>
    </source>
</evidence>
<dbReference type="PANTHER" id="PTHR22893">
    <property type="entry name" value="NADH OXIDOREDUCTASE-RELATED"/>
    <property type="match status" value="1"/>
</dbReference>
<dbReference type="GO" id="GO:0010181">
    <property type="term" value="F:FMN binding"/>
    <property type="evidence" value="ECO:0007669"/>
    <property type="project" value="InterPro"/>
</dbReference>
<keyword evidence="1" id="KW-0521">NADP</keyword>
<dbReference type="PANTHER" id="PTHR22893:SF91">
    <property type="entry name" value="NADPH DEHYDROGENASE 2-RELATED"/>
    <property type="match status" value="1"/>
</dbReference>
<dbReference type="InterPro" id="IPR013785">
    <property type="entry name" value="Aldolase_TIM"/>
</dbReference>
<reference evidence="3 4" key="1">
    <citation type="submission" date="2019-04" db="EMBL/GenBank/DDBJ databases">
        <title>Friends and foes A comparative genomics study of 23 Aspergillus species from section Flavi.</title>
        <authorList>
            <consortium name="DOE Joint Genome Institute"/>
            <person name="Kjaerbolling I."/>
            <person name="Vesth T."/>
            <person name="Frisvad J.C."/>
            <person name="Nybo J.L."/>
            <person name="Theobald S."/>
            <person name="Kildgaard S."/>
            <person name="Isbrandt T."/>
            <person name="Kuo A."/>
            <person name="Sato A."/>
            <person name="Lyhne E.K."/>
            <person name="Kogle M.E."/>
            <person name="Wiebenga A."/>
            <person name="Kun R.S."/>
            <person name="Lubbers R.J."/>
            <person name="Makela M.R."/>
            <person name="Barry K."/>
            <person name="Chovatia M."/>
            <person name="Clum A."/>
            <person name="Daum C."/>
            <person name="Haridas S."/>
            <person name="He G."/>
            <person name="LaButti K."/>
            <person name="Lipzen A."/>
            <person name="Mondo S."/>
            <person name="Riley R."/>
            <person name="Salamov A."/>
            <person name="Simmons B.A."/>
            <person name="Magnuson J.K."/>
            <person name="Henrissat B."/>
            <person name="Mortensen U.H."/>
            <person name="Larsen T.O."/>
            <person name="Devries R.P."/>
            <person name="Grigoriev I.V."/>
            <person name="Machida M."/>
            <person name="Baker S.E."/>
            <person name="Andersen M.R."/>
        </authorList>
    </citation>
    <scope>NUCLEOTIDE SEQUENCE [LARGE SCALE GENOMIC DNA]</scope>
    <source>
        <strain evidence="3 4">CBS 151.66</strain>
    </source>
</reference>
<dbReference type="EMBL" id="ML732425">
    <property type="protein sequence ID" value="KAB8067995.1"/>
    <property type="molecule type" value="Genomic_DNA"/>
</dbReference>